<evidence type="ECO:0000313" key="1">
    <source>
        <dbReference type="EMBL" id="MEG3435585.1"/>
    </source>
</evidence>
<organism evidence="1 2">
    <name type="scientific">Pannus brasiliensis CCIBt3594</name>
    <dbReference type="NCBI Taxonomy" id="1427578"/>
    <lineage>
        <taxon>Bacteria</taxon>
        <taxon>Bacillati</taxon>
        <taxon>Cyanobacteriota</taxon>
        <taxon>Cyanophyceae</taxon>
        <taxon>Oscillatoriophycideae</taxon>
        <taxon>Chroococcales</taxon>
        <taxon>Microcystaceae</taxon>
        <taxon>Pannus</taxon>
    </lineage>
</organism>
<accession>A0AAW9QCY2</accession>
<name>A0AAW9QCY2_9CHRO</name>
<dbReference type="EMBL" id="JBAFSM010000001">
    <property type="protein sequence ID" value="MEG3435585.1"/>
    <property type="molecule type" value="Genomic_DNA"/>
</dbReference>
<dbReference type="AlphaFoldDB" id="A0AAW9QCY2"/>
<comment type="caution">
    <text evidence="1">The sequence shown here is derived from an EMBL/GenBank/DDBJ whole genome shotgun (WGS) entry which is preliminary data.</text>
</comment>
<protein>
    <recommendedName>
        <fullName evidence="3">Glycine zipper family protein</fullName>
    </recommendedName>
</protein>
<evidence type="ECO:0008006" key="3">
    <source>
        <dbReference type="Google" id="ProtNLM"/>
    </source>
</evidence>
<keyword evidence="2" id="KW-1185">Reference proteome</keyword>
<dbReference type="Proteomes" id="UP001328733">
    <property type="component" value="Unassembled WGS sequence"/>
</dbReference>
<sequence length="100" mass="11420">MKHHPIEKTLLVLFGTLLIAGPSYALISIVPQRGQDREQQTRDIGECNAMARQKTGLNLARRSRDDAKNTPEVRAERQQQVQTYNQIVETCLQERGYVVE</sequence>
<dbReference type="RefSeq" id="WP_332863034.1">
    <property type="nucleotide sequence ID" value="NZ_JBAFSM010000001.1"/>
</dbReference>
<proteinExistence type="predicted"/>
<reference evidence="1 2" key="1">
    <citation type="submission" date="2024-01" db="EMBL/GenBank/DDBJ databases">
        <title>Genomic insights into the taxonomy and metabolism of the cyanobacterium Pannus brasiliensis CCIBt3594.</title>
        <authorList>
            <person name="Machado M."/>
            <person name="Botero N.B."/>
            <person name="Andreote A.P.D."/>
            <person name="Feitosa A.M.T."/>
            <person name="Popin R."/>
            <person name="Sivonen K."/>
            <person name="Fiore M.F."/>
        </authorList>
    </citation>
    <scope>NUCLEOTIDE SEQUENCE [LARGE SCALE GENOMIC DNA]</scope>
    <source>
        <strain evidence="1 2">CCIBt3594</strain>
    </source>
</reference>
<gene>
    <name evidence="1" type="ORF">V0288_00500</name>
</gene>
<evidence type="ECO:0000313" key="2">
    <source>
        <dbReference type="Proteomes" id="UP001328733"/>
    </source>
</evidence>